<feature type="domain" description="NAD(P)-binding" evidence="8">
    <location>
        <begin position="4"/>
        <end position="307"/>
    </location>
</feature>
<proteinExistence type="inferred from homology"/>
<comment type="similarity">
    <text evidence="3 7">Belongs to the NAD(P)-dependent epimerase/dehydratase family. dTDP-glucose dehydratase subfamily.</text>
</comment>
<evidence type="ECO:0000256" key="4">
    <source>
        <dbReference type="ARBA" id="ARBA00011990"/>
    </source>
</evidence>
<reference evidence="9 10" key="1">
    <citation type="submission" date="2010-08" db="EMBL/GenBank/DDBJ databases">
        <title>The draft genome of Desulfovibrio fructosovorans JJ.</title>
        <authorList>
            <consortium name="US DOE Joint Genome Institute (JGI-PGF)"/>
            <person name="Lucas S."/>
            <person name="Copeland A."/>
            <person name="Lapidus A."/>
            <person name="Cheng J.-F."/>
            <person name="Bruce D."/>
            <person name="Goodwin L."/>
            <person name="Pitluck S."/>
            <person name="Land M.L."/>
            <person name="Hauser L."/>
            <person name="Chang Y.-J."/>
            <person name="Jeffries C."/>
            <person name="Wall J.D."/>
            <person name="Stahl D.A."/>
            <person name="Arkin A.P."/>
            <person name="Dehal P."/>
            <person name="Stolyar S.M."/>
            <person name="Hazen T.C."/>
            <person name="Woyke T.J."/>
        </authorList>
    </citation>
    <scope>NUCLEOTIDE SEQUENCE [LARGE SCALE GENOMIC DNA]</scope>
    <source>
        <strain evidence="9 10">JJ</strain>
    </source>
</reference>
<keyword evidence="6 7" id="KW-0456">Lyase</keyword>
<evidence type="ECO:0000256" key="7">
    <source>
        <dbReference type="RuleBase" id="RU004473"/>
    </source>
</evidence>
<dbReference type="CDD" id="cd05246">
    <property type="entry name" value="dTDP_GD_SDR_e"/>
    <property type="match status" value="1"/>
</dbReference>
<evidence type="ECO:0000313" key="10">
    <source>
        <dbReference type="Proteomes" id="UP000006250"/>
    </source>
</evidence>
<sequence>MRLLVTGGCGFIGSNFIRDMLDRHDDLTIVNLDALTYAGNRQSLSDIEAAHGGSRYFFARGDIANSELALYLFEEHRIEAVVNFAAETHVDRSITDASPFIRTNVAGTQSLLDAARLFGIKRFVHVSTDEVYGTLGPDGKFSEDTPLAPNSPYSASKAGADMLVRAAHETYGMDTVITRCSNNYGPFQFPEKLIPLMFSRAMADEPLPVYGDGKNVRDWIYVTDHCRGVELALIKGRAGEVYNFGGDAEKPNIEVVRTILAALGKPESLIRFVTDRPGHDRRYAMDFTKAARELGFAPEYDFTRGIAATVDWYRQNGEWLKSVQSGAYRQFMDKWYGGRA</sequence>
<dbReference type="Pfam" id="PF16363">
    <property type="entry name" value="GDP_Man_Dehyd"/>
    <property type="match status" value="1"/>
</dbReference>
<dbReference type="EMBL" id="AECZ01000011">
    <property type="protein sequence ID" value="EFL51278.1"/>
    <property type="molecule type" value="Genomic_DNA"/>
</dbReference>
<dbReference type="NCBIfam" id="TIGR01181">
    <property type="entry name" value="dTDP_gluc_dehyt"/>
    <property type="match status" value="1"/>
</dbReference>
<comment type="caution">
    <text evidence="9">The sequence shown here is derived from an EMBL/GenBank/DDBJ whole genome shotgun (WGS) entry which is preliminary data.</text>
</comment>
<evidence type="ECO:0000259" key="8">
    <source>
        <dbReference type="Pfam" id="PF16363"/>
    </source>
</evidence>
<keyword evidence="10" id="KW-1185">Reference proteome</keyword>
<dbReference type="InterPro" id="IPR020904">
    <property type="entry name" value="Sc_DH/Rdtase_CS"/>
</dbReference>
<dbReference type="InterPro" id="IPR036291">
    <property type="entry name" value="NAD(P)-bd_dom_sf"/>
</dbReference>
<protein>
    <recommendedName>
        <fullName evidence="4 7">dTDP-glucose 4,6-dehydratase</fullName>
        <ecNumber evidence="4 7">4.2.1.46</ecNumber>
    </recommendedName>
</protein>
<evidence type="ECO:0000256" key="2">
    <source>
        <dbReference type="ARBA" id="ARBA00001911"/>
    </source>
</evidence>
<comment type="catalytic activity">
    <reaction evidence="1 7">
        <text>dTDP-alpha-D-glucose = dTDP-4-dehydro-6-deoxy-alpha-D-glucose + H2O</text>
        <dbReference type="Rhea" id="RHEA:17221"/>
        <dbReference type="ChEBI" id="CHEBI:15377"/>
        <dbReference type="ChEBI" id="CHEBI:57477"/>
        <dbReference type="ChEBI" id="CHEBI:57649"/>
        <dbReference type="EC" id="4.2.1.46"/>
    </reaction>
</comment>
<evidence type="ECO:0000256" key="5">
    <source>
        <dbReference type="ARBA" id="ARBA00023027"/>
    </source>
</evidence>
<dbReference type="Proteomes" id="UP000006250">
    <property type="component" value="Unassembled WGS sequence"/>
</dbReference>
<dbReference type="InterPro" id="IPR016040">
    <property type="entry name" value="NAD(P)-bd_dom"/>
</dbReference>
<evidence type="ECO:0000313" key="9">
    <source>
        <dbReference type="EMBL" id="EFL51278.1"/>
    </source>
</evidence>
<evidence type="ECO:0000256" key="1">
    <source>
        <dbReference type="ARBA" id="ARBA00001539"/>
    </source>
</evidence>
<gene>
    <name evidence="9" type="ORF">DesfrDRAFT_1980</name>
</gene>
<accession>E1JWI1</accession>
<dbReference type="OrthoDB" id="9803010at2"/>
<dbReference type="GO" id="GO:0009225">
    <property type="term" value="P:nucleotide-sugar metabolic process"/>
    <property type="evidence" value="ECO:0007669"/>
    <property type="project" value="InterPro"/>
</dbReference>
<dbReference type="RefSeq" id="WP_005993437.1">
    <property type="nucleotide sequence ID" value="NZ_AECZ01000011.1"/>
</dbReference>
<organism evidence="9 10">
    <name type="scientific">Solidesulfovibrio fructosivorans JJ]</name>
    <dbReference type="NCBI Taxonomy" id="596151"/>
    <lineage>
        <taxon>Bacteria</taxon>
        <taxon>Pseudomonadati</taxon>
        <taxon>Thermodesulfobacteriota</taxon>
        <taxon>Desulfovibrionia</taxon>
        <taxon>Desulfovibrionales</taxon>
        <taxon>Desulfovibrionaceae</taxon>
        <taxon>Solidesulfovibrio</taxon>
    </lineage>
</organism>
<keyword evidence="5" id="KW-0520">NAD</keyword>
<dbReference type="eggNOG" id="COG1088">
    <property type="taxonomic scope" value="Bacteria"/>
</dbReference>
<dbReference type="Gene3D" id="3.90.25.10">
    <property type="entry name" value="UDP-galactose 4-epimerase, domain 1"/>
    <property type="match status" value="1"/>
</dbReference>
<evidence type="ECO:0000256" key="6">
    <source>
        <dbReference type="ARBA" id="ARBA00023239"/>
    </source>
</evidence>
<dbReference type="InterPro" id="IPR005888">
    <property type="entry name" value="dTDP_Gluc_deHydtase"/>
</dbReference>
<name>E1JWI1_SOLFR</name>
<dbReference type="STRING" id="596151.DesfrDRAFT_1980"/>
<dbReference type="PROSITE" id="PS00061">
    <property type="entry name" value="ADH_SHORT"/>
    <property type="match status" value="1"/>
</dbReference>
<dbReference type="Gene3D" id="3.40.50.720">
    <property type="entry name" value="NAD(P)-binding Rossmann-like Domain"/>
    <property type="match status" value="1"/>
</dbReference>
<dbReference type="SUPFAM" id="SSF51735">
    <property type="entry name" value="NAD(P)-binding Rossmann-fold domains"/>
    <property type="match status" value="1"/>
</dbReference>
<dbReference type="GO" id="GO:0008460">
    <property type="term" value="F:dTDP-glucose 4,6-dehydratase activity"/>
    <property type="evidence" value="ECO:0007669"/>
    <property type="project" value="UniProtKB-EC"/>
</dbReference>
<dbReference type="EC" id="4.2.1.46" evidence="4 7"/>
<dbReference type="PANTHER" id="PTHR43000">
    <property type="entry name" value="DTDP-D-GLUCOSE 4,6-DEHYDRATASE-RELATED"/>
    <property type="match status" value="1"/>
</dbReference>
<dbReference type="FunFam" id="3.40.50.720:FF:000304">
    <property type="entry name" value="UDP-glucose 4,6-dehydratase"/>
    <property type="match status" value="1"/>
</dbReference>
<dbReference type="AlphaFoldDB" id="E1JWI1"/>
<comment type="cofactor">
    <cofactor evidence="2 7">
        <name>NAD(+)</name>
        <dbReference type="ChEBI" id="CHEBI:57540"/>
    </cofactor>
</comment>
<evidence type="ECO:0000256" key="3">
    <source>
        <dbReference type="ARBA" id="ARBA00008178"/>
    </source>
</evidence>